<evidence type="ECO:0000256" key="1">
    <source>
        <dbReference type="SAM" id="Phobius"/>
    </source>
</evidence>
<dbReference type="AlphaFoldDB" id="A0A453NMT3"/>
<dbReference type="Gramene" id="AET6Gv20419500.17">
    <property type="protein sequence ID" value="AET6Gv20419500.17"/>
    <property type="gene ID" value="AET6Gv20419500"/>
</dbReference>
<evidence type="ECO:0000313" key="2">
    <source>
        <dbReference type="EnsemblPlants" id="AET6Gv20419500.36"/>
    </source>
</evidence>
<dbReference type="Gramene" id="AET6Gv20419500.26">
    <property type="protein sequence ID" value="AET6Gv20419500.26"/>
    <property type="gene ID" value="AET6Gv20419500"/>
</dbReference>
<dbReference type="Gramene" id="AET6Gv20419500.7">
    <property type="protein sequence ID" value="AET6Gv20419500.7"/>
    <property type="gene ID" value="AET6Gv20419500"/>
</dbReference>
<organism evidence="2 3">
    <name type="scientific">Aegilops tauschii subsp. strangulata</name>
    <name type="common">Goatgrass</name>
    <dbReference type="NCBI Taxonomy" id="200361"/>
    <lineage>
        <taxon>Eukaryota</taxon>
        <taxon>Viridiplantae</taxon>
        <taxon>Streptophyta</taxon>
        <taxon>Embryophyta</taxon>
        <taxon>Tracheophyta</taxon>
        <taxon>Spermatophyta</taxon>
        <taxon>Magnoliopsida</taxon>
        <taxon>Liliopsida</taxon>
        <taxon>Poales</taxon>
        <taxon>Poaceae</taxon>
        <taxon>BOP clade</taxon>
        <taxon>Pooideae</taxon>
        <taxon>Triticodae</taxon>
        <taxon>Triticeae</taxon>
        <taxon>Triticinae</taxon>
        <taxon>Aegilops</taxon>
    </lineage>
</organism>
<name>A0A453NMT3_AEGTS</name>
<dbReference type="Gramene" id="AET6Gv20419500.20">
    <property type="protein sequence ID" value="AET6Gv20419500.20"/>
    <property type="gene ID" value="AET6Gv20419500"/>
</dbReference>
<dbReference type="Gramene" id="AET6Gv20419500.36">
    <property type="protein sequence ID" value="AET6Gv20419500.36"/>
    <property type="gene ID" value="AET6Gv20419500"/>
</dbReference>
<dbReference type="EnsemblPlants" id="AET6Gv20419500.23">
    <property type="protein sequence ID" value="AET6Gv20419500.23"/>
    <property type="gene ID" value="AET6Gv20419500"/>
</dbReference>
<dbReference type="EnsemblPlants" id="AET6Gv20419500.17">
    <property type="protein sequence ID" value="AET6Gv20419500.17"/>
    <property type="gene ID" value="AET6Gv20419500"/>
</dbReference>
<dbReference type="EnsemblPlants" id="AET6Gv20419500.19">
    <property type="protein sequence ID" value="AET6Gv20419500.19"/>
    <property type="gene ID" value="AET6Gv20419500"/>
</dbReference>
<dbReference type="EnsemblPlants" id="AET6Gv20419500.5">
    <property type="protein sequence ID" value="AET6Gv20419500.5"/>
    <property type="gene ID" value="AET6Gv20419500"/>
</dbReference>
<dbReference type="Proteomes" id="UP000015105">
    <property type="component" value="Chromosome 6D"/>
</dbReference>
<dbReference type="Gramene" id="AET6Gv20419500.5">
    <property type="protein sequence ID" value="AET6Gv20419500.5"/>
    <property type="gene ID" value="AET6Gv20419500"/>
</dbReference>
<reference evidence="2" key="5">
    <citation type="journal article" date="2021" name="G3 (Bethesda)">
        <title>Aegilops tauschii genome assembly Aet v5.0 features greater sequence contiguity and improved annotation.</title>
        <authorList>
            <person name="Wang L."/>
            <person name="Zhu T."/>
            <person name="Rodriguez J.C."/>
            <person name="Deal K.R."/>
            <person name="Dubcovsky J."/>
            <person name="McGuire P.E."/>
            <person name="Lux T."/>
            <person name="Spannagl M."/>
            <person name="Mayer K.F.X."/>
            <person name="Baldrich P."/>
            <person name="Meyers B.C."/>
            <person name="Huo N."/>
            <person name="Gu Y.Q."/>
            <person name="Zhou H."/>
            <person name="Devos K.M."/>
            <person name="Bennetzen J.L."/>
            <person name="Unver T."/>
            <person name="Budak H."/>
            <person name="Gulick P.J."/>
            <person name="Galiba G."/>
            <person name="Kalapos B."/>
            <person name="Nelson D.R."/>
            <person name="Li P."/>
            <person name="You F.M."/>
            <person name="Luo M.C."/>
            <person name="Dvorak J."/>
        </authorList>
    </citation>
    <scope>NUCLEOTIDE SEQUENCE [LARGE SCALE GENOMIC DNA]</scope>
    <source>
        <strain evidence="2">cv. AL8/78</strain>
    </source>
</reference>
<dbReference type="EnsemblPlants" id="AET6Gv20419500.15">
    <property type="protein sequence ID" value="AET6Gv20419500.15"/>
    <property type="gene ID" value="AET6Gv20419500"/>
</dbReference>
<dbReference type="Gramene" id="AET6Gv20419500.6">
    <property type="protein sequence ID" value="AET6Gv20419500.6"/>
    <property type="gene ID" value="AET6Gv20419500"/>
</dbReference>
<dbReference type="Gramene" id="AET6Gv20419500.23">
    <property type="protein sequence ID" value="AET6Gv20419500.23"/>
    <property type="gene ID" value="AET6Gv20419500"/>
</dbReference>
<dbReference type="EnsemblPlants" id="AET6Gv20419500.20">
    <property type="protein sequence ID" value="AET6Gv20419500.20"/>
    <property type="gene ID" value="AET6Gv20419500"/>
</dbReference>
<reference evidence="2" key="3">
    <citation type="journal article" date="2017" name="Nature">
        <title>Genome sequence of the progenitor of the wheat D genome Aegilops tauschii.</title>
        <authorList>
            <person name="Luo M.C."/>
            <person name="Gu Y.Q."/>
            <person name="Puiu D."/>
            <person name="Wang H."/>
            <person name="Twardziok S.O."/>
            <person name="Deal K.R."/>
            <person name="Huo N."/>
            <person name="Zhu T."/>
            <person name="Wang L."/>
            <person name="Wang Y."/>
            <person name="McGuire P.E."/>
            <person name="Liu S."/>
            <person name="Long H."/>
            <person name="Ramasamy R.K."/>
            <person name="Rodriguez J.C."/>
            <person name="Van S.L."/>
            <person name="Yuan L."/>
            <person name="Wang Z."/>
            <person name="Xia Z."/>
            <person name="Xiao L."/>
            <person name="Anderson O.D."/>
            <person name="Ouyang S."/>
            <person name="Liang Y."/>
            <person name="Zimin A.V."/>
            <person name="Pertea G."/>
            <person name="Qi P."/>
            <person name="Bennetzen J.L."/>
            <person name="Dai X."/>
            <person name="Dawson M.W."/>
            <person name="Muller H.G."/>
            <person name="Kugler K."/>
            <person name="Rivarola-Duarte L."/>
            <person name="Spannagl M."/>
            <person name="Mayer K.F.X."/>
            <person name="Lu F.H."/>
            <person name="Bevan M.W."/>
            <person name="Leroy P."/>
            <person name="Li P."/>
            <person name="You F.M."/>
            <person name="Sun Q."/>
            <person name="Liu Z."/>
            <person name="Lyons E."/>
            <person name="Wicker T."/>
            <person name="Salzberg S.L."/>
            <person name="Devos K.M."/>
            <person name="Dvorak J."/>
        </authorList>
    </citation>
    <scope>NUCLEOTIDE SEQUENCE [LARGE SCALE GENOMIC DNA]</scope>
    <source>
        <strain evidence="2">cv. AL8/78</strain>
    </source>
</reference>
<keyword evidence="1" id="KW-0812">Transmembrane</keyword>
<reference evidence="2" key="4">
    <citation type="submission" date="2019-03" db="UniProtKB">
        <authorList>
            <consortium name="EnsemblPlants"/>
        </authorList>
    </citation>
    <scope>IDENTIFICATION</scope>
</reference>
<reference evidence="3" key="1">
    <citation type="journal article" date="2014" name="Science">
        <title>Ancient hybridizations among the ancestral genomes of bread wheat.</title>
        <authorList>
            <consortium name="International Wheat Genome Sequencing Consortium,"/>
            <person name="Marcussen T."/>
            <person name="Sandve S.R."/>
            <person name="Heier L."/>
            <person name="Spannagl M."/>
            <person name="Pfeifer M."/>
            <person name="Jakobsen K.S."/>
            <person name="Wulff B.B."/>
            <person name="Steuernagel B."/>
            <person name="Mayer K.F."/>
            <person name="Olsen O.A."/>
        </authorList>
    </citation>
    <scope>NUCLEOTIDE SEQUENCE [LARGE SCALE GENOMIC DNA]</scope>
    <source>
        <strain evidence="3">cv. AL8/78</strain>
    </source>
</reference>
<dbReference type="Gramene" id="AET6Gv20419500.13">
    <property type="protein sequence ID" value="AET6Gv20419500.13"/>
    <property type="gene ID" value="AET6Gv20419500"/>
</dbReference>
<sequence length="136" mass="16160">MLVNLKNDFEFEQRKFTKEDIKEIIFRKILEYLPQLLKDYMHGSENTYYVLCFYLDISCNFSASYFAYVAIVITYVVESIFATTDNLHRQSAKRKMVERAGESRENIFFSQGNLHYHNSPNCDLLYTHRDHPTPPL</sequence>
<dbReference type="Gramene" id="AET6Gv20419500.11">
    <property type="protein sequence ID" value="AET6Gv20419500.11"/>
    <property type="gene ID" value="AET6Gv20419500"/>
</dbReference>
<evidence type="ECO:0000313" key="3">
    <source>
        <dbReference type="Proteomes" id="UP000015105"/>
    </source>
</evidence>
<feature type="transmembrane region" description="Helical" evidence="1">
    <location>
        <begin position="65"/>
        <end position="84"/>
    </location>
</feature>
<protein>
    <submittedName>
        <fullName evidence="2">Uncharacterized protein</fullName>
    </submittedName>
</protein>
<dbReference type="EnsemblPlants" id="AET6Gv20419500.11">
    <property type="protein sequence ID" value="AET6Gv20419500.11"/>
    <property type="gene ID" value="AET6Gv20419500"/>
</dbReference>
<keyword evidence="1" id="KW-0472">Membrane</keyword>
<keyword evidence="1" id="KW-1133">Transmembrane helix</keyword>
<dbReference type="EnsemblPlants" id="AET6Gv20419500.26">
    <property type="protein sequence ID" value="AET6Gv20419500.26"/>
    <property type="gene ID" value="AET6Gv20419500"/>
</dbReference>
<keyword evidence="3" id="KW-1185">Reference proteome</keyword>
<dbReference type="Gramene" id="AET6Gv20419500.2">
    <property type="protein sequence ID" value="AET6Gv20419500.2"/>
    <property type="gene ID" value="AET6Gv20419500"/>
</dbReference>
<reference evidence="3" key="2">
    <citation type="journal article" date="2017" name="Nat. Plants">
        <title>The Aegilops tauschii genome reveals multiple impacts of transposons.</title>
        <authorList>
            <person name="Zhao G."/>
            <person name="Zou C."/>
            <person name="Li K."/>
            <person name="Wang K."/>
            <person name="Li T."/>
            <person name="Gao L."/>
            <person name="Zhang X."/>
            <person name="Wang H."/>
            <person name="Yang Z."/>
            <person name="Liu X."/>
            <person name="Jiang W."/>
            <person name="Mao L."/>
            <person name="Kong X."/>
            <person name="Jiao Y."/>
            <person name="Jia J."/>
        </authorList>
    </citation>
    <scope>NUCLEOTIDE SEQUENCE [LARGE SCALE GENOMIC DNA]</scope>
    <source>
        <strain evidence="3">cv. AL8/78</strain>
    </source>
</reference>
<dbReference type="EnsemblPlants" id="AET6Gv20419500.13">
    <property type="protein sequence ID" value="AET6Gv20419500.13"/>
    <property type="gene ID" value="AET6Gv20419500"/>
</dbReference>
<dbReference type="Gramene" id="AET6Gv20419500.4">
    <property type="protein sequence ID" value="AET6Gv20419500.4"/>
    <property type="gene ID" value="AET6Gv20419500"/>
</dbReference>
<proteinExistence type="predicted"/>
<dbReference type="Gramene" id="AET6Gv20419500.34">
    <property type="protein sequence ID" value="AET6Gv20419500.34"/>
    <property type="gene ID" value="AET6Gv20419500"/>
</dbReference>
<dbReference type="Gramene" id="AET6Gv20419500.15">
    <property type="protein sequence ID" value="AET6Gv20419500.15"/>
    <property type="gene ID" value="AET6Gv20419500"/>
</dbReference>
<dbReference type="STRING" id="200361.A0A453NMT3"/>
<dbReference type="EnsemblPlants" id="AET6Gv20419500.34">
    <property type="protein sequence ID" value="AET6Gv20419500.34"/>
    <property type="gene ID" value="AET6Gv20419500"/>
</dbReference>
<dbReference type="EnsemblPlants" id="AET6Gv20419500.2">
    <property type="protein sequence ID" value="AET6Gv20419500.2"/>
    <property type="gene ID" value="AET6Gv20419500"/>
</dbReference>
<accession>A0A453NMT3</accession>
<dbReference type="EnsemblPlants" id="AET6Gv20419500.36">
    <property type="protein sequence ID" value="AET6Gv20419500.36"/>
    <property type="gene ID" value="AET6Gv20419500"/>
</dbReference>
<dbReference type="EnsemblPlants" id="AET6Gv20419500.9">
    <property type="protein sequence ID" value="AET6Gv20419500.9"/>
    <property type="gene ID" value="AET6Gv20419500"/>
</dbReference>
<dbReference type="EnsemblPlants" id="AET6Gv20419500.7">
    <property type="protein sequence ID" value="AET6Gv20419500.7"/>
    <property type="gene ID" value="AET6Gv20419500"/>
</dbReference>
<dbReference type="EnsemblPlants" id="AET6Gv20419500.4">
    <property type="protein sequence ID" value="AET6Gv20419500.4"/>
    <property type="gene ID" value="AET6Gv20419500"/>
</dbReference>
<dbReference type="EnsemblPlants" id="AET6Gv20419500.6">
    <property type="protein sequence ID" value="AET6Gv20419500.6"/>
    <property type="gene ID" value="AET6Gv20419500"/>
</dbReference>
<dbReference type="Gramene" id="AET6Gv20419500.9">
    <property type="protein sequence ID" value="AET6Gv20419500.9"/>
    <property type="gene ID" value="AET6Gv20419500"/>
</dbReference>
<dbReference type="Gramene" id="AET6Gv20419500.19">
    <property type="protein sequence ID" value="AET6Gv20419500.19"/>
    <property type="gene ID" value="AET6Gv20419500"/>
</dbReference>